<organism evidence="1">
    <name type="scientific">Rhizophora mucronata</name>
    <name type="common">Asiatic mangrove</name>
    <dbReference type="NCBI Taxonomy" id="61149"/>
    <lineage>
        <taxon>Eukaryota</taxon>
        <taxon>Viridiplantae</taxon>
        <taxon>Streptophyta</taxon>
        <taxon>Embryophyta</taxon>
        <taxon>Tracheophyta</taxon>
        <taxon>Spermatophyta</taxon>
        <taxon>Magnoliopsida</taxon>
        <taxon>eudicotyledons</taxon>
        <taxon>Gunneridae</taxon>
        <taxon>Pentapetalae</taxon>
        <taxon>rosids</taxon>
        <taxon>fabids</taxon>
        <taxon>Malpighiales</taxon>
        <taxon>Rhizophoraceae</taxon>
        <taxon>Rhizophora</taxon>
    </lineage>
</organism>
<dbReference type="EMBL" id="GGEC01081722">
    <property type="protein sequence ID" value="MBX62206.1"/>
    <property type="molecule type" value="Transcribed_RNA"/>
</dbReference>
<sequence length="45" mass="5298">MVKFLLVANITQFKKFLRLLGCMDGSCKSFLVLYWRIWGKKIVTT</sequence>
<proteinExistence type="predicted"/>
<evidence type="ECO:0000313" key="1">
    <source>
        <dbReference type="EMBL" id="MBX62206.1"/>
    </source>
</evidence>
<dbReference type="AlphaFoldDB" id="A0A2P2Q5H6"/>
<reference evidence="1" key="1">
    <citation type="submission" date="2018-02" db="EMBL/GenBank/DDBJ databases">
        <title>Rhizophora mucronata_Transcriptome.</title>
        <authorList>
            <person name="Meera S.P."/>
            <person name="Sreeshan A."/>
            <person name="Augustine A."/>
        </authorList>
    </citation>
    <scope>NUCLEOTIDE SEQUENCE</scope>
    <source>
        <tissue evidence="1">Leaf</tissue>
    </source>
</reference>
<accession>A0A2P2Q5H6</accession>
<name>A0A2P2Q5H6_RHIMU</name>
<protein>
    <submittedName>
        <fullName evidence="1">Uncharacterized protein</fullName>
    </submittedName>
</protein>